<sequence>MEGETRHHQSQHRVNYYTPPRDSGANERPRNNITAETGCLGNQRWYVSQSDNRASQSPPTDDLYPEIWASAAEKGKIVVVGGGIAGVTCAEQLAILVRLACWKLWNAEEAPPCRLASFSGCAEEPRFHGALEEFDVEEQSSGALQAQYPPNIRVLHTAVKGLKADEQTLITQDGACYSYEQLCVCTGARPRLITEGNPYVSGDP</sequence>
<dbReference type="PANTHER" id="PTHR43429:SF2">
    <property type="entry name" value="PYRIDINE NUCLEOTIDE-DISULFIDE OXIDOREDUCTASE DOMAIN-CONTAINING PROTEIN 1"/>
    <property type="match status" value="1"/>
</dbReference>
<organism evidence="6 7">
    <name type="scientific">Ranitomeya imitator</name>
    <name type="common">mimic poison frog</name>
    <dbReference type="NCBI Taxonomy" id="111125"/>
    <lineage>
        <taxon>Eukaryota</taxon>
        <taxon>Metazoa</taxon>
        <taxon>Chordata</taxon>
        <taxon>Craniata</taxon>
        <taxon>Vertebrata</taxon>
        <taxon>Euteleostomi</taxon>
        <taxon>Amphibia</taxon>
        <taxon>Batrachia</taxon>
        <taxon>Anura</taxon>
        <taxon>Neobatrachia</taxon>
        <taxon>Hyloidea</taxon>
        <taxon>Dendrobatidae</taxon>
        <taxon>Dendrobatinae</taxon>
        <taxon>Ranitomeya</taxon>
    </lineage>
</organism>
<dbReference type="PANTHER" id="PTHR43429">
    <property type="entry name" value="PYRIDINE NUCLEOTIDE-DISULFIDE OXIDOREDUCTASE DOMAIN-CONTAINING"/>
    <property type="match status" value="1"/>
</dbReference>
<evidence type="ECO:0000256" key="1">
    <source>
        <dbReference type="ARBA" id="ARBA00001974"/>
    </source>
</evidence>
<dbReference type="Proteomes" id="UP001176940">
    <property type="component" value="Unassembled WGS sequence"/>
</dbReference>
<dbReference type="Pfam" id="PF07992">
    <property type="entry name" value="Pyr_redox_2"/>
    <property type="match status" value="1"/>
</dbReference>
<evidence type="ECO:0000313" key="7">
    <source>
        <dbReference type="Proteomes" id="UP001176940"/>
    </source>
</evidence>
<name>A0ABN9MEA0_9NEOB</name>
<dbReference type="InterPro" id="IPR036188">
    <property type="entry name" value="FAD/NAD-bd_sf"/>
</dbReference>
<feature type="region of interest" description="Disordered" evidence="4">
    <location>
        <begin position="1"/>
        <end position="34"/>
    </location>
</feature>
<evidence type="ECO:0000259" key="5">
    <source>
        <dbReference type="Pfam" id="PF07992"/>
    </source>
</evidence>
<gene>
    <name evidence="6" type="ORF">RIMI_LOCUS19318768</name>
</gene>
<evidence type="ECO:0000256" key="4">
    <source>
        <dbReference type="SAM" id="MobiDB-lite"/>
    </source>
</evidence>
<keyword evidence="7" id="KW-1185">Reference proteome</keyword>
<keyword evidence="2" id="KW-0285">Flavoprotein</keyword>
<dbReference type="Gene3D" id="3.50.50.60">
    <property type="entry name" value="FAD/NAD(P)-binding domain"/>
    <property type="match status" value="1"/>
</dbReference>
<protein>
    <recommendedName>
        <fullName evidence="5">FAD/NAD(P)-binding domain-containing protein</fullName>
    </recommendedName>
</protein>
<feature type="domain" description="FAD/NAD(P)-binding" evidence="5">
    <location>
        <begin position="76"/>
        <end position="193"/>
    </location>
</feature>
<keyword evidence="3" id="KW-0274">FAD</keyword>
<dbReference type="InterPro" id="IPR023753">
    <property type="entry name" value="FAD/NAD-binding_dom"/>
</dbReference>
<comment type="cofactor">
    <cofactor evidence="1">
        <name>FAD</name>
        <dbReference type="ChEBI" id="CHEBI:57692"/>
    </cofactor>
</comment>
<accession>A0ABN9MEA0</accession>
<dbReference type="SUPFAM" id="SSF51905">
    <property type="entry name" value="FAD/NAD(P)-binding domain"/>
    <property type="match status" value="1"/>
</dbReference>
<dbReference type="EMBL" id="CAUEEQ010061319">
    <property type="protein sequence ID" value="CAJ0964532.1"/>
    <property type="molecule type" value="Genomic_DNA"/>
</dbReference>
<evidence type="ECO:0000256" key="2">
    <source>
        <dbReference type="ARBA" id="ARBA00022630"/>
    </source>
</evidence>
<comment type="caution">
    <text evidence="6">The sequence shown here is derived from an EMBL/GenBank/DDBJ whole genome shotgun (WGS) entry which is preliminary data.</text>
</comment>
<proteinExistence type="predicted"/>
<evidence type="ECO:0000256" key="3">
    <source>
        <dbReference type="ARBA" id="ARBA00022827"/>
    </source>
</evidence>
<reference evidence="6" key="1">
    <citation type="submission" date="2023-07" db="EMBL/GenBank/DDBJ databases">
        <authorList>
            <person name="Stuckert A."/>
        </authorList>
    </citation>
    <scope>NUCLEOTIDE SEQUENCE</scope>
</reference>
<evidence type="ECO:0000313" key="6">
    <source>
        <dbReference type="EMBL" id="CAJ0964532.1"/>
    </source>
</evidence>
<dbReference type="InterPro" id="IPR050260">
    <property type="entry name" value="FAD-bd_OxRdtase"/>
</dbReference>